<protein>
    <submittedName>
        <fullName evidence="2">Uncharacterized protein</fullName>
    </submittedName>
</protein>
<reference evidence="2 3" key="1">
    <citation type="journal article" date="2018" name="Nat. Ecol. Evol.">
        <title>Pezizomycetes genomes reveal the molecular basis of ectomycorrhizal truffle lifestyle.</title>
        <authorList>
            <person name="Murat C."/>
            <person name="Payen T."/>
            <person name="Noel B."/>
            <person name="Kuo A."/>
            <person name="Morin E."/>
            <person name="Chen J."/>
            <person name="Kohler A."/>
            <person name="Krizsan K."/>
            <person name="Balestrini R."/>
            <person name="Da Silva C."/>
            <person name="Montanini B."/>
            <person name="Hainaut M."/>
            <person name="Levati E."/>
            <person name="Barry K.W."/>
            <person name="Belfiori B."/>
            <person name="Cichocki N."/>
            <person name="Clum A."/>
            <person name="Dockter R.B."/>
            <person name="Fauchery L."/>
            <person name="Guy J."/>
            <person name="Iotti M."/>
            <person name="Le Tacon F."/>
            <person name="Lindquist E.A."/>
            <person name="Lipzen A."/>
            <person name="Malagnac F."/>
            <person name="Mello A."/>
            <person name="Molinier V."/>
            <person name="Miyauchi S."/>
            <person name="Poulain J."/>
            <person name="Riccioni C."/>
            <person name="Rubini A."/>
            <person name="Sitrit Y."/>
            <person name="Splivallo R."/>
            <person name="Traeger S."/>
            <person name="Wang M."/>
            <person name="Zifcakova L."/>
            <person name="Wipf D."/>
            <person name="Zambonelli A."/>
            <person name="Paolocci F."/>
            <person name="Nowrousian M."/>
            <person name="Ottonello S."/>
            <person name="Baldrian P."/>
            <person name="Spatafora J.W."/>
            <person name="Henrissat B."/>
            <person name="Nagy L.G."/>
            <person name="Aury J.M."/>
            <person name="Wincker P."/>
            <person name="Grigoriev I.V."/>
            <person name="Bonfante P."/>
            <person name="Martin F.M."/>
        </authorList>
    </citation>
    <scope>NUCLEOTIDE SEQUENCE [LARGE SCALE GENOMIC DNA]</scope>
    <source>
        <strain evidence="2 3">RN42</strain>
    </source>
</reference>
<sequence length="256" mass="28481">MAESHHPPAKTTLRQPRPNASPQLLPSKPQHHAPITTPMASSDYGELPTDLLYPECDAFPPSTQDFFPPPSTPPIPFSEALHAIEEVKKEQVEKKVKEGKVILFETRWPNCGYEEELKVIETPTKPSAKRKTPTEVEREVPESIPSSPISRPQQDPTMTPQRTPIVQKPKLKVELTTSPFPSSPPTPLLSHPRPNRRLAEQFSRVAKRKGPKRKPPERGGEGLEGIEELPEFADDMKVVPRKRCRVSRGGEGAGGT</sequence>
<feature type="compositionally biased region" description="Acidic residues" evidence="1">
    <location>
        <begin position="224"/>
        <end position="233"/>
    </location>
</feature>
<evidence type="ECO:0000313" key="3">
    <source>
        <dbReference type="Proteomes" id="UP000275078"/>
    </source>
</evidence>
<evidence type="ECO:0000256" key="1">
    <source>
        <dbReference type="SAM" id="MobiDB-lite"/>
    </source>
</evidence>
<feature type="compositionally biased region" description="Basic and acidic residues" evidence="1">
    <location>
        <begin position="132"/>
        <end position="141"/>
    </location>
</feature>
<feature type="compositionally biased region" description="Low complexity" evidence="1">
    <location>
        <begin position="142"/>
        <end position="152"/>
    </location>
</feature>
<organism evidence="2 3">
    <name type="scientific">Ascobolus immersus RN42</name>
    <dbReference type="NCBI Taxonomy" id="1160509"/>
    <lineage>
        <taxon>Eukaryota</taxon>
        <taxon>Fungi</taxon>
        <taxon>Dikarya</taxon>
        <taxon>Ascomycota</taxon>
        <taxon>Pezizomycotina</taxon>
        <taxon>Pezizomycetes</taxon>
        <taxon>Pezizales</taxon>
        <taxon>Ascobolaceae</taxon>
        <taxon>Ascobolus</taxon>
    </lineage>
</organism>
<dbReference type="EMBL" id="ML119651">
    <property type="protein sequence ID" value="RPA85915.1"/>
    <property type="molecule type" value="Genomic_DNA"/>
</dbReference>
<keyword evidence="3" id="KW-1185">Reference proteome</keyword>
<dbReference type="Proteomes" id="UP000275078">
    <property type="component" value="Unassembled WGS sequence"/>
</dbReference>
<feature type="region of interest" description="Disordered" evidence="1">
    <location>
        <begin position="1"/>
        <end position="49"/>
    </location>
</feature>
<feature type="compositionally biased region" description="Polar residues" evidence="1">
    <location>
        <begin position="12"/>
        <end position="24"/>
    </location>
</feature>
<name>A0A3N4IIF8_ASCIM</name>
<accession>A0A3N4IIF8</accession>
<gene>
    <name evidence="2" type="ORF">BJ508DRAFT_157683</name>
</gene>
<dbReference type="AlphaFoldDB" id="A0A3N4IIF8"/>
<feature type="region of interest" description="Disordered" evidence="1">
    <location>
        <begin position="121"/>
        <end position="238"/>
    </location>
</feature>
<proteinExistence type="predicted"/>
<evidence type="ECO:0000313" key="2">
    <source>
        <dbReference type="EMBL" id="RPA85915.1"/>
    </source>
</evidence>
<feature type="compositionally biased region" description="Polar residues" evidence="1">
    <location>
        <begin position="153"/>
        <end position="164"/>
    </location>
</feature>